<organism evidence="1 2">
    <name type="scientific">Enterovirga aerilata</name>
    <dbReference type="NCBI Taxonomy" id="2730920"/>
    <lineage>
        <taxon>Bacteria</taxon>
        <taxon>Pseudomonadati</taxon>
        <taxon>Pseudomonadota</taxon>
        <taxon>Alphaproteobacteria</taxon>
        <taxon>Hyphomicrobiales</taxon>
        <taxon>Methylobacteriaceae</taxon>
        <taxon>Enterovirga</taxon>
    </lineage>
</organism>
<evidence type="ECO:0000313" key="1">
    <source>
        <dbReference type="EMBL" id="NNM72972.1"/>
    </source>
</evidence>
<dbReference type="AlphaFoldDB" id="A0A849I0U9"/>
<reference evidence="1 2" key="1">
    <citation type="submission" date="2020-04" db="EMBL/GenBank/DDBJ databases">
        <title>Enterovirga sp. isolate from soil.</title>
        <authorList>
            <person name="Chea S."/>
            <person name="Kim D.-U."/>
        </authorList>
    </citation>
    <scope>NUCLEOTIDE SEQUENCE [LARGE SCALE GENOMIC DNA]</scope>
    <source>
        <strain evidence="1 2">DB1703</strain>
    </source>
</reference>
<gene>
    <name evidence="1" type="ORF">HJG44_11340</name>
</gene>
<keyword evidence="2" id="KW-1185">Reference proteome</keyword>
<evidence type="ECO:0000313" key="2">
    <source>
        <dbReference type="Proteomes" id="UP000564885"/>
    </source>
</evidence>
<accession>A0A849I0U9</accession>
<dbReference type="EMBL" id="JABEPP010000003">
    <property type="protein sequence ID" value="NNM72972.1"/>
    <property type="molecule type" value="Genomic_DNA"/>
</dbReference>
<name>A0A849I0U9_9HYPH</name>
<comment type="caution">
    <text evidence="1">The sequence shown here is derived from an EMBL/GenBank/DDBJ whole genome shotgun (WGS) entry which is preliminary data.</text>
</comment>
<sequence>MGDGDPEGQGHPGADWARAEQDLRWCLLDGRGVEGRDVLFDAVQMKDPARRRAALHNGFMMSRRDEESTSNFVACEREDAIQLFNIARRIVGLAPVS</sequence>
<protein>
    <submittedName>
        <fullName evidence="1">Uncharacterized protein</fullName>
    </submittedName>
</protein>
<proteinExistence type="predicted"/>
<dbReference type="Proteomes" id="UP000564885">
    <property type="component" value="Unassembled WGS sequence"/>
</dbReference>
<dbReference type="RefSeq" id="WP_171218477.1">
    <property type="nucleotide sequence ID" value="NZ_JABEPP010000003.1"/>
</dbReference>